<dbReference type="OrthoDB" id="3904910at2759"/>
<proteinExistence type="predicted"/>
<dbReference type="GeneID" id="54583802"/>
<dbReference type="Proteomes" id="UP000800094">
    <property type="component" value="Unassembled WGS sequence"/>
</dbReference>
<gene>
    <name evidence="2" type="ORF">BU26DRAFT_525288</name>
</gene>
<protein>
    <submittedName>
        <fullName evidence="2">Uncharacterized protein</fullName>
    </submittedName>
</protein>
<feature type="region of interest" description="Disordered" evidence="1">
    <location>
        <begin position="1"/>
        <end position="90"/>
    </location>
</feature>
<keyword evidence="3" id="KW-1185">Reference proteome</keyword>
<organism evidence="2 3">
    <name type="scientific">Trematosphaeria pertusa</name>
    <dbReference type="NCBI Taxonomy" id="390896"/>
    <lineage>
        <taxon>Eukaryota</taxon>
        <taxon>Fungi</taxon>
        <taxon>Dikarya</taxon>
        <taxon>Ascomycota</taxon>
        <taxon>Pezizomycotina</taxon>
        <taxon>Dothideomycetes</taxon>
        <taxon>Pleosporomycetidae</taxon>
        <taxon>Pleosporales</taxon>
        <taxon>Massarineae</taxon>
        <taxon>Trematosphaeriaceae</taxon>
        <taxon>Trematosphaeria</taxon>
    </lineage>
</organism>
<dbReference type="AlphaFoldDB" id="A0A6A6HTG7"/>
<sequence length="293" mass="31997">MAQHRLVGQPDSITDTTVDSTYNSETGLSGALAGAPDRVAAEGPPPYPSLNSSSEESEVVSKSSRDSPPPPPPLSSGPPQTSTSPPTSAPLLQHSEIWKADGLYTLPFFGCEERTYRFYPFRKHVHLKALDLYKKLRTCAPPERWSDLCGNALTCGRPTAPDGPQVNMGPVLAGDVNELLDTMECSYVLILKARCMKSFGDRDGSAHLDGDSIYQWVSYVSLEHAQAGVVDSLRSGYSIVGNWVELDLSKASRAKRVRLVGKRIVEKRRVFAAVDAAGFTGWREWMHLLCSIC</sequence>
<name>A0A6A6HTG7_9PLEO</name>
<evidence type="ECO:0000256" key="1">
    <source>
        <dbReference type="SAM" id="MobiDB-lite"/>
    </source>
</evidence>
<feature type="compositionally biased region" description="Low complexity" evidence="1">
    <location>
        <begin position="77"/>
        <end position="90"/>
    </location>
</feature>
<evidence type="ECO:0000313" key="2">
    <source>
        <dbReference type="EMBL" id="KAF2241465.1"/>
    </source>
</evidence>
<dbReference type="EMBL" id="ML987212">
    <property type="protein sequence ID" value="KAF2241465.1"/>
    <property type="molecule type" value="Genomic_DNA"/>
</dbReference>
<feature type="compositionally biased region" description="Polar residues" evidence="1">
    <location>
        <begin position="11"/>
        <end position="27"/>
    </location>
</feature>
<feature type="compositionally biased region" description="Pro residues" evidence="1">
    <location>
        <begin position="67"/>
        <end position="76"/>
    </location>
</feature>
<reference evidence="2" key="1">
    <citation type="journal article" date="2020" name="Stud. Mycol.">
        <title>101 Dothideomycetes genomes: a test case for predicting lifestyles and emergence of pathogens.</title>
        <authorList>
            <person name="Haridas S."/>
            <person name="Albert R."/>
            <person name="Binder M."/>
            <person name="Bloem J."/>
            <person name="Labutti K."/>
            <person name="Salamov A."/>
            <person name="Andreopoulos B."/>
            <person name="Baker S."/>
            <person name="Barry K."/>
            <person name="Bills G."/>
            <person name="Bluhm B."/>
            <person name="Cannon C."/>
            <person name="Castanera R."/>
            <person name="Culley D."/>
            <person name="Daum C."/>
            <person name="Ezra D."/>
            <person name="Gonzalez J."/>
            <person name="Henrissat B."/>
            <person name="Kuo A."/>
            <person name="Liang C."/>
            <person name="Lipzen A."/>
            <person name="Lutzoni F."/>
            <person name="Magnuson J."/>
            <person name="Mondo S."/>
            <person name="Nolan M."/>
            <person name="Ohm R."/>
            <person name="Pangilinan J."/>
            <person name="Park H.-J."/>
            <person name="Ramirez L."/>
            <person name="Alfaro M."/>
            <person name="Sun H."/>
            <person name="Tritt A."/>
            <person name="Yoshinaga Y."/>
            <person name="Zwiers L.-H."/>
            <person name="Turgeon B."/>
            <person name="Goodwin S."/>
            <person name="Spatafora J."/>
            <person name="Crous P."/>
            <person name="Grigoriev I."/>
        </authorList>
    </citation>
    <scope>NUCLEOTIDE SEQUENCE</scope>
    <source>
        <strain evidence="2">CBS 122368</strain>
    </source>
</reference>
<evidence type="ECO:0000313" key="3">
    <source>
        <dbReference type="Proteomes" id="UP000800094"/>
    </source>
</evidence>
<dbReference type="RefSeq" id="XP_033676469.1">
    <property type="nucleotide sequence ID" value="XM_033830472.1"/>
</dbReference>
<accession>A0A6A6HTG7</accession>